<keyword evidence="1" id="KW-1133">Transmembrane helix</keyword>
<keyword evidence="1" id="KW-0472">Membrane</keyword>
<evidence type="ECO:0000256" key="1">
    <source>
        <dbReference type="SAM" id="Phobius"/>
    </source>
</evidence>
<dbReference type="PANTHER" id="PTHR37304">
    <property type="entry name" value="MEMBRANE PROTEIN-RELATED"/>
    <property type="match status" value="1"/>
</dbReference>
<dbReference type="InterPro" id="IPR007211">
    <property type="entry name" value="DUF378"/>
</dbReference>
<gene>
    <name evidence="2" type="ORF">A3C20_01095</name>
</gene>
<keyword evidence="1" id="KW-0812">Transmembrane</keyword>
<dbReference type="PANTHER" id="PTHR37304:SF1">
    <property type="entry name" value="MEMBRANE PROTEIN"/>
    <property type="match status" value="1"/>
</dbReference>
<dbReference type="AlphaFoldDB" id="A0A1F6E4P1"/>
<evidence type="ECO:0000313" key="2">
    <source>
        <dbReference type="EMBL" id="OGG68601.1"/>
    </source>
</evidence>
<evidence type="ECO:0000313" key="3">
    <source>
        <dbReference type="Proteomes" id="UP000176914"/>
    </source>
</evidence>
<comment type="caution">
    <text evidence="2">The sequence shown here is derived from an EMBL/GenBank/DDBJ whole genome shotgun (WGS) entry which is preliminary data.</text>
</comment>
<sequence length="77" mass="8160">MKNLHMVAWILVMVGALNWGLLGVGDFLGGDWNVVAMLLGNWPPVESLVYVLVGAAAVYELVSHKGNCRNCGSGGSM</sequence>
<reference evidence="2 3" key="1">
    <citation type="journal article" date="2016" name="Nat. Commun.">
        <title>Thousands of microbial genomes shed light on interconnected biogeochemical processes in an aquifer system.</title>
        <authorList>
            <person name="Anantharaman K."/>
            <person name="Brown C.T."/>
            <person name="Hug L.A."/>
            <person name="Sharon I."/>
            <person name="Castelle C.J."/>
            <person name="Probst A.J."/>
            <person name="Thomas B.C."/>
            <person name="Singh A."/>
            <person name="Wilkins M.J."/>
            <person name="Karaoz U."/>
            <person name="Brodie E.L."/>
            <person name="Williams K.H."/>
            <person name="Hubbard S.S."/>
            <person name="Banfield J.F."/>
        </authorList>
    </citation>
    <scope>NUCLEOTIDE SEQUENCE [LARGE SCALE GENOMIC DNA]</scope>
</reference>
<feature type="transmembrane region" description="Helical" evidence="1">
    <location>
        <begin position="7"/>
        <end position="25"/>
    </location>
</feature>
<protein>
    <recommendedName>
        <fullName evidence="4">DUF378 domain-containing protein</fullName>
    </recommendedName>
</protein>
<evidence type="ECO:0008006" key="4">
    <source>
        <dbReference type="Google" id="ProtNLM"/>
    </source>
</evidence>
<proteinExistence type="predicted"/>
<dbReference type="Proteomes" id="UP000176914">
    <property type="component" value="Unassembled WGS sequence"/>
</dbReference>
<organism evidence="2 3">
    <name type="scientific">Candidatus Kaiserbacteria bacterium RIFCSPHIGHO2_02_FULL_55_25</name>
    <dbReference type="NCBI Taxonomy" id="1798498"/>
    <lineage>
        <taxon>Bacteria</taxon>
        <taxon>Candidatus Kaiseribacteriota</taxon>
    </lineage>
</organism>
<accession>A0A1F6E4P1</accession>
<dbReference type="Pfam" id="PF04070">
    <property type="entry name" value="DUF378"/>
    <property type="match status" value="1"/>
</dbReference>
<name>A0A1F6E4P1_9BACT</name>
<feature type="transmembrane region" description="Helical" evidence="1">
    <location>
        <begin position="45"/>
        <end position="62"/>
    </location>
</feature>
<dbReference type="EMBL" id="MFLL01000031">
    <property type="protein sequence ID" value="OGG68601.1"/>
    <property type="molecule type" value="Genomic_DNA"/>
</dbReference>